<keyword evidence="1" id="KW-1133">Transmembrane helix</keyword>
<feature type="transmembrane region" description="Helical" evidence="1">
    <location>
        <begin position="68"/>
        <end position="95"/>
    </location>
</feature>
<dbReference type="Proteomes" id="UP001200557">
    <property type="component" value="Unassembled WGS sequence"/>
</dbReference>
<evidence type="ECO:0000313" key="3">
    <source>
        <dbReference type="Proteomes" id="UP001200557"/>
    </source>
</evidence>
<proteinExistence type="predicted"/>
<dbReference type="Pfam" id="PF14079">
    <property type="entry name" value="DUF4260"/>
    <property type="match status" value="1"/>
</dbReference>
<reference evidence="2 3" key="1">
    <citation type="submission" date="2022-01" db="EMBL/GenBank/DDBJ databases">
        <title>Octadecabacter sp. nov., isolated from a marine alga.</title>
        <authorList>
            <person name="Jin M.S."/>
            <person name="Kim H.M."/>
            <person name="Han D.M."/>
            <person name="Jung J.J."/>
            <person name="Jeon C.O."/>
        </authorList>
    </citation>
    <scope>NUCLEOTIDE SEQUENCE [LARGE SCALE GENOMIC DNA]</scope>
    <source>
        <strain evidence="2 3">G9-8</strain>
    </source>
</reference>
<sequence>MDDVTQDKRWQQIEGALACIAGIGFYLAVIAIFPWWAAIVLFFAPDLSFLGYLFGPRIGAVCYNTVHIYGFGAVLALAGYVMGWPVVFALGLLWAAHCGFDRMLGYGLKRSTAFTSTHMGEIGKK</sequence>
<keyword evidence="3" id="KW-1185">Reference proteome</keyword>
<keyword evidence="1" id="KW-0812">Transmembrane</keyword>
<name>A0ABS9CYP8_9RHOB</name>
<dbReference type="RefSeq" id="WP_235226598.1">
    <property type="nucleotide sequence ID" value="NZ_JAKGAQ010000003.1"/>
</dbReference>
<keyword evidence="1" id="KW-0472">Membrane</keyword>
<comment type="caution">
    <text evidence="2">The sequence shown here is derived from an EMBL/GenBank/DDBJ whole genome shotgun (WGS) entry which is preliminary data.</text>
</comment>
<protein>
    <submittedName>
        <fullName evidence="2">DUF4260 domain-containing protein</fullName>
    </submittedName>
</protein>
<dbReference type="InterPro" id="IPR025356">
    <property type="entry name" value="DUF4260"/>
</dbReference>
<feature type="transmembrane region" description="Helical" evidence="1">
    <location>
        <begin position="16"/>
        <end position="44"/>
    </location>
</feature>
<organism evidence="2 3">
    <name type="scientific">Octadecabacter dasysiphoniae</name>
    <dbReference type="NCBI Taxonomy" id="2909341"/>
    <lineage>
        <taxon>Bacteria</taxon>
        <taxon>Pseudomonadati</taxon>
        <taxon>Pseudomonadota</taxon>
        <taxon>Alphaproteobacteria</taxon>
        <taxon>Rhodobacterales</taxon>
        <taxon>Roseobacteraceae</taxon>
        <taxon>Octadecabacter</taxon>
    </lineage>
</organism>
<evidence type="ECO:0000313" key="2">
    <source>
        <dbReference type="EMBL" id="MCF2872278.1"/>
    </source>
</evidence>
<accession>A0ABS9CYP8</accession>
<dbReference type="EMBL" id="JAKGAQ010000003">
    <property type="protein sequence ID" value="MCF2872278.1"/>
    <property type="molecule type" value="Genomic_DNA"/>
</dbReference>
<evidence type="ECO:0000256" key="1">
    <source>
        <dbReference type="SAM" id="Phobius"/>
    </source>
</evidence>
<gene>
    <name evidence="2" type="ORF">L0664_14475</name>
</gene>